<dbReference type="Proteomes" id="UP000027866">
    <property type="component" value="Unassembled WGS sequence"/>
</dbReference>
<evidence type="ECO:0008006" key="3">
    <source>
        <dbReference type="Google" id="ProtNLM"/>
    </source>
</evidence>
<gene>
    <name evidence="1" type="ORF">EH32_08170</name>
</gene>
<dbReference type="RefSeq" id="WP_034901658.1">
    <property type="nucleotide sequence ID" value="NZ_CP017057.1"/>
</dbReference>
<sequence length="264" mass="28778">MSLRDLTFDILFIGHSLVGPIMPDMLETAVTATGGTGRVEAQIINGASIKANWEHSAEAEGVDSRRALPTGEYEVVVMTEAVPLINHLRWSETPVFVRKFYDLAVSNKPDVRVYIYETWHSVHSGTGKAVQWDDEDHIPWRTRISNDVVRWTGIVDEVNAQLGPGQPPVRLVPAGQAMGLLHDRIETGQVPGVSDISDVFIDDIHPNAIGNYFITLVQFATIYGMKPDVLPSALGVDSSPSPALAEVLQDIAWEAVQATTAVTG</sequence>
<name>A0A074N4F1_9SPHN</name>
<dbReference type="InterPro" id="IPR036514">
    <property type="entry name" value="SGNH_hydro_sf"/>
</dbReference>
<evidence type="ECO:0000313" key="2">
    <source>
        <dbReference type="Proteomes" id="UP000027866"/>
    </source>
</evidence>
<evidence type="ECO:0000313" key="1">
    <source>
        <dbReference type="EMBL" id="KEO99068.1"/>
    </source>
</evidence>
<dbReference type="AlphaFoldDB" id="A0A074N4F1"/>
<keyword evidence="2" id="KW-1185">Reference proteome</keyword>
<dbReference type="KEGG" id="elq:Ga0102493_111358"/>
<comment type="caution">
    <text evidence="1">The sequence shown here is derived from an EMBL/GenBank/DDBJ whole genome shotgun (WGS) entry which is preliminary data.</text>
</comment>
<dbReference type="EMBL" id="JMIX01000003">
    <property type="protein sequence ID" value="KEO99068.1"/>
    <property type="molecule type" value="Genomic_DNA"/>
</dbReference>
<accession>A0A074N4F1</accession>
<dbReference type="OrthoDB" id="8883291at2"/>
<reference evidence="1 2" key="1">
    <citation type="submission" date="2014-04" db="EMBL/GenBank/DDBJ databases">
        <title>A comprehensive comparison of genomes of Erythrobacter spp. Strains.</title>
        <authorList>
            <person name="Zheng Q."/>
        </authorList>
    </citation>
    <scope>NUCLEOTIDE SEQUENCE [LARGE SCALE GENOMIC DNA]</scope>
    <source>
        <strain evidence="1 2">DSM 8509</strain>
    </source>
</reference>
<organism evidence="1 2">
    <name type="scientific">Erythrobacter litoralis</name>
    <dbReference type="NCBI Taxonomy" id="39960"/>
    <lineage>
        <taxon>Bacteria</taxon>
        <taxon>Pseudomonadati</taxon>
        <taxon>Pseudomonadota</taxon>
        <taxon>Alphaproteobacteria</taxon>
        <taxon>Sphingomonadales</taxon>
        <taxon>Erythrobacteraceae</taxon>
        <taxon>Erythrobacter/Porphyrobacter group</taxon>
        <taxon>Erythrobacter</taxon>
    </lineage>
</organism>
<protein>
    <recommendedName>
        <fullName evidence="3">SGNH/GDSL hydrolase family protein</fullName>
    </recommendedName>
</protein>
<dbReference type="Gene3D" id="3.40.50.1110">
    <property type="entry name" value="SGNH hydrolase"/>
    <property type="match status" value="1"/>
</dbReference>
<dbReference type="GO" id="GO:0016788">
    <property type="term" value="F:hydrolase activity, acting on ester bonds"/>
    <property type="evidence" value="ECO:0007669"/>
    <property type="project" value="UniProtKB-ARBA"/>
</dbReference>
<proteinExistence type="predicted"/>